<comment type="caution">
    <text evidence="1">The sequence shown here is derived from an EMBL/GenBank/DDBJ whole genome shotgun (WGS) entry which is preliminary data.</text>
</comment>
<sequence length="107" mass="12007">MASYNLTYDFKETLVGQSRTFNDKGNDQTITLTLNSKANNSGGRSDEYVVQLQAQAQRMWFTVKTASFPRNGTKTVKFTDMVGTAYRLRFEKSTDDVRVTGTGVMSN</sequence>
<name>A0ABR8XS97_9BACL</name>
<dbReference type="EMBL" id="JACSPW010000023">
    <property type="protein sequence ID" value="MBD8034797.1"/>
    <property type="molecule type" value="Genomic_DNA"/>
</dbReference>
<keyword evidence="2" id="KW-1185">Reference proteome</keyword>
<protein>
    <submittedName>
        <fullName evidence="1">Uncharacterized protein</fullName>
    </submittedName>
</protein>
<evidence type="ECO:0000313" key="1">
    <source>
        <dbReference type="EMBL" id="MBD8034797.1"/>
    </source>
</evidence>
<dbReference type="RefSeq" id="WP_191705283.1">
    <property type="nucleotide sequence ID" value="NZ_JACSPW010000023.1"/>
</dbReference>
<organism evidence="1 2">
    <name type="scientific">Solibacillus merdavium</name>
    <dbReference type="NCBI Taxonomy" id="2762218"/>
    <lineage>
        <taxon>Bacteria</taxon>
        <taxon>Bacillati</taxon>
        <taxon>Bacillota</taxon>
        <taxon>Bacilli</taxon>
        <taxon>Bacillales</taxon>
        <taxon>Caryophanaceae</taxon>
        <taxon>Solibacillus</taxon>
    </lineage>
</organism>
<proteinExistence type="predicted"/>
<reference evidence="1 2" key="1">
    <citation type="submission" date="2020-08" db="EMBL/GenBank/DDBJ databases">
        <title>A Genomic Blueprint of the Chicken Gut Microbiome.</title>
        <authorList>
            <person name="Gilroy R."/>
            <person name="Ravi A."/>
            <person name="Getino M."/>
            <person name="Pursley I."/>
            <person name="Horton D.L."/>
            <person name="Alikhan N.-F."/>
            <person name="Baker D."/>
            <person name="Gharbi K."/>
            <person name="Hall N."/>
            <person name="Watson M."/>
            <person name="Adriaenssens E.M."/>
            <person name="Foster-Nyarko E."/>
            <person name="Jarju S."/>
            <person name="Secka A."/>
            <person name="Antonio M."/>
            <person name="Oren A."/>
            <person name="Chaudhuri R."/>
            <person name="La Ragione R.M."/>
            <person name="Hildebrand F."/>
            <person name="Pallen M.J."/>
        </authorList>
    </citation>
    <scope>NUCLEOTIDE SEQUENCE [LARGE SCALE GENOMIC DNA]</scope>
    <source>
        <strain evidence="1 2">Sa1YVA6</strain>
    </source>
</reference>
<dbReference type="Proteomes" id="UP000600565">
    <property type="component" value="Unassembled WGS sequence"/>
</dbReference>
<gene>
    <name evidence="1" type="ORF">H9632_17170</name>
</gene>
<evidence type="ECO:0000313" key="2">
    <source>
        <dbReference type="Proteomes" id="UP000600565"/>
    </source>
</evidence>
<accession>A0ABR8XS97</accession>